<reference evidence="2" key="1">
    <citation type="journal article" date="2020" name="New Phytol.">
        <title>Comparative genomics reveals dynamic genome evolution in host specialist ectomycorrhizal fungi.</title>
        <authorList>
            <person name="Lofgren L.A."/>
            <person name="Nguyen N.H."/>
            <person name="Vilgalys R."/>
            <person name="Ruytinx J."/>
            <person name="Liao H.L."/>
            <person name="Branco S."/>
            <person name="Kuo A."/>
            <person name="LaButti K."/>
            <person name="Lipzen A."/>
            <person name="Andreopoulos W."/>
            <person name="Pangilinan J."/>
            <person name="Riley R."/>
            <person name="Hundley H."/>
            <person name="Na H."/>
            <person name="Barry K."/>
            <person name="Grigoriev I.V."/>
            <person name="Stajich J.E."/>
            <person name="Kennedy P.G."/>
        </authorList>
    </citation>
    <scope>NUCLEOTIDE SEQUENCE</scope>
    <source>
        <strain evidence="2">FC423</strain>
    </source>
</reference>
<organism evidence="2 3">
    <name type="scientific">Suillus discolor</name>
    <dbReference type="NCBI Taxonomy" id="1912936"/>
    <lineage>
        <taxon>Eukaryota</taxon>
        <taxon>Fungi</taxon>
        <taxon>Dikarya</taxon>
        <taxon>Basidiomycota</taxon>
        <taxon>Agaricomycotina</taxon>
        <taxon>Agaricomycetes</taxon>
        <taxon>Agaricomycetidae</taxon>
        <taxon>Boletales</taxon>
        <taxon>Suillineae</taxon>
        <taxon>Suillaceae</taxon>
        <taxon>Suillus</taxon>
    </lineage>
</organism>
<dbReference type="EMBL" id="JABBWM010000005">
    <property type="protein sequence ID" value="KAG2117028.1"/>
    <property type="molecule type" value="Genomic_DNA"/>
</dbReference>
<dbReference type="OrthoDB" id="3070390at2759"/>
<keyword evidence="3" id="KW-1185">Reference proteome</keyword>
<proteinExistence type="predicted"/>
<dbReference type="Proteomes" id="UP000823399">
    <property type="component" value="Unassembled WGS sequence"/>
</dbReference>
<dbReference type="GeneID" id="64693118"/>
<feature type="region of interest" description="Disordered" evidence="1">
    <location>
        <begin position="64"/>
        <end position="84"/>
    </location>
</feature>
<feature type="compositionally biased region" description="Polar residues" evidence="1">
    <location>
        <begin position="72"/>
        <end position="82"/>
    </location>
</feature>
<evidence type="ECO:0000313" key="2">
    <source>
        <dbReference type="EMBL" id="KAG2117028.1"/>
    </source>
</evidence>
<evidence type="ECO:0000256" key="1">
    <source>
        <dbReference type="SAM" id="MobiDB-lite"/>
    </source>
</evidence>
<dbReference type="AlphaFoldDB" id="A0A9P7FGE8"/>
<sequence>MEGTAVNPLHQQQPVITPAQLSSTLGSDVANQGTPLNLAKLHPSLPNRPVCPDPPPRIVSTTVASSLRGKSRSTSNNHATSRLTRDLWDTRREMTALQARETELVASLRRLDAPRHILESRPAQKFSELEVRLAEVENEIRRERYKRLQAERGLDEIETERRGPFVVPALFRAFLMISEMDG</sequence>
<protein>
    <submittedName>
        <fullName evidence="2">Uncharacterized protein</fullName>
    </submittedName>
</protein>
<accession>A0A9P7FGE8</accession>
<dbReference type="RefSeq" id="XP_041297917.1">
    <property type="nucleotide sequence ID" value="XM_041430859.1"/>
</dbReference>
<name>A0A9P7FGE8_9AGAM</name>
<gene>
    <name evidence="2" type="ORF">F5147DRAFT_567517</name>
</gene>
<comment type="caution">
    <text evidence="2">The sequence shown here is derived from an EMBL/GenBank/DDBJ whole genome shotgun (WGS) entry which is preliminary data.</text>
</comment>
<evidence type="ECO:0000313" key="3">
    <source>
        <dbReference type="Proteomes" id="UP000823399"/>
    </source>
</evidence>